<keyword evidence="4" id="KW-1185">Reference proteome</keyword>
<gene>
    <name evidence="3" type="ORF">B0A48_07900</name>
</gene>
<dbReference type="Proteomes" id="UP000192596">
    <property type="component" value="Unassembled WGS sequence"/>
</dbReference>
<protein>
    <submittedName>
        <fullName evidence="3">Uncharacterized protein</fullName>
    </submittedName>
</protein>
<keyword evidence="1" id="KW-0175">Coiled coil</keyword>
<dbReference type="InParanoid" id="A0A1V8T0D8"/>
<evidence type="ECO:0000313" key="3">
    <source>
        <dbReference type="EMBL" id="OQO04883.1"/>
    </source>
</evidence>
<dbReference type="AlphaFoldDB" id="A0A1V8T0D8"/>
<organism evidence="3 4">
    <name type="scientific">Cryoendolithus antarcticus</name>
    <dbReference type="NCBI Taxonomy" id="1507870"/>
    <lineage>
        <taxon>Eukaryota</taxon>
        <taxon>Fungi</taxon>
        <taxon>Dikarya</taxon>
        <taxon>Ascomycota</taxon>
        <taxon>Pezizomycotina</taxon>
        <taxon>Dothideomycetes</taxon>
        <taxon>Dothideomycetidae</taxon>
        <taxon>Cladosporiales</taxon>
        <taxon>Cladosporiaceae</taxon>
        <taxon>Cryoendolithus</taxon>
    </lineage>
</organism>
<proteinExistence type="predicted"/>
<evidence type="ECO:0000256" key="1">
    <source>
        <dbReference type="SAM" id="Coils"/>
    </source>
</evidence>
<dbReference type="OrthoDB" id="6133115at2759"/>
<accession>A0A1V8T0D8</accession>
<feature type="region of interest" description="Disordered" evidence="2">
    <location>
        <begin position="1"/>
        <end position="50"/>
    </location>
</feature>
<dbReference type="EMBL" id="NAJO01000020">
    <property type="protein sequence ID" value="OQO04883.1"/>
    <property type="molecule type" value="Genomic_DNA"/>
</dbReference>
<feature type="region of interest" description="Disordered" evidence="2">
    <location>
        <begin position="106"/>
        <end position="126"/>
    </location>
</feature>
<sequence length="383" mass="45547">MAWLGEDPWDRPRRPQAHHQHSGGHLQPRDPYQRVSGGIYRTRSQGQAPQPIVNVYNDVIQDANLRADFVYPPSPDFRGRRISDRLGDEMLADELAELRLDRRLRSRSRTSAGRSHSRGRSGSGSSEFYKREYERLEREKQWKRDQARIEAEAELKAREAADKAKLDEQRLIDKMERDKKERKAEEQRIKDKLEREEHEAKELEKKQWEEFERKQLEKKAKKEKEEKEEQARIDEAMRKRLIEAGLSGRQIEEIMDKEKKKGKTTTTTTTIRTNNALTLHGGHQPVYAKIHRDYLSVETLRYYSIPYEYDPSDENYIIVLREMDKYETNILFDHTKALRAGRLLIEAPKNEKAYAFYRKRDRSKSRNRNDGEWKKFGILEYKK</sequence>
<reference evidence="4" key="1">
    <citation type="submission" date="2017-03" db="EMBL/GenBank/DDBJ databases">
        <title>Genomes of endolithic fungi from Antarctica.</title>
        <authorList>
            <person name="Coleine C."/>
            <person name="Masonjones S."/>
            <person name="Stajich J.E."/>
        </authorList>
    </citation>
    <scope>NUCLEOTIDE SEQUENCE [LARGE SCALE GENOMIC DNA]</scope>
    <source>
        <strain evidence="4">CCFEE 5527</strain>
    </source>
</reference>
<comment type="caution">
    <text evidence="3">The sequence shown here is derived from an EMBL/GenBank/DDBJ whole genome shotgun (WGS) entry which is preliminary data.</text>
</comment>
<evidence type="ECO:0000313" key="4">
    <source>
        <dbReference type="Proteomes" id="UP000192596"/>
    </source>
</evidence>
<feature type="coiled-coil region" evidence="1">
    <location>
        <begin position="126"/>
        <end position="239"/>
    </location>
</feature>
<name>A0A1V8T0D8_9PEZI</name>
<evidence type="ECO:0000256" key="2">
    <source>
        <dbReference type="SAM" id="MobiDB-lite"/>
    </source>
</evidence>